<evidence type="ECO:0000259" key="5">
    <source>
        <dbReference type="PROSITE" id="PS50893"/>
    </source>
</evidence>
<dbReference type="PANTHER" id="PTHR43776:SF7">
    <property type="entry name" value="D,D-DIPEPTIDE TRANSPORT ATP-BINDING PROTEIN DDPF-RELATED"/>
    <property type="match status" value="1"/>
</dbReference>
<organism evidence="6 7">
    <name type="scientific">Paenibacillus piri</name>
    <dbReference type="NCBI Taxonomy" id="2547395"/>
    <lineage>
        <taxon>Bacteria</taxon>
        <taxon>Bacillati</taxon>
        <taxon>Bacillota</taxon>
        <taxon>Bacilli</taxon>
        <taxon>Bacillales</taxon>
        <taxon>Paenibacillaceae</taxon>
        <taxon>Paenibacillus</taxon>
    </lineage>
</organism>
<dbReference type="AlphaFoldDB" id="A0A4R5KI18"/>
<dbReference type="InterPro" id="IPR003593">
    <property type="entry name" value="AAA+_ATPase"/>
</dbReference>
<protein>
    <submittedName>
        <fullName evidence="6">ABC transporter ATP-binding protein</fullName>
    </submittedName>
</protein>
<accession>A0A4R5KI18</accession>
<comment type="similarity">
    <text evidence="1">Belongs to the ABC transporter superfamily.</text>
</comment>
<dbReference type="PANTHER" id="PTHR43776">
    <property type="entry name" value="TRANSPORT ATP-BINDING PROTEIN"/>
    <property type="match status" value="1"/>
</dbReference>
<dbReference type="PROSITE" id="PS50893">
    <property type="entry name" value="ABC_TRANSPORTER_2"/>
    <property type="match status" value="1"/>
</dbReference>
<dbReference type="Proteomes" id="UP000295636">
    <property type="component" value="Unassembled WGS sequence"/>
</dbReference>
<dbReference type="GO" id="GO:0005524">
    <property type="term" value="F:ATP binding"/>
    <property type="evidence" value="ECO:0007669"/>
    <property type="project" value="UniProtKB-KW"/>
</dbReference>
<evidence type="ECO:0000256" key="2">
    <source>
        <dbReference type="ARBA" id="ARBA00022448"/>
    </source>
</evidence>
<dbReference type="InterPro" id="IPR003439">
    <property type="entry name" value="ABC_transporter-like_ATP-bd"/>
</dbReference>
<sequence>MRMTRRRNIMLELEGIQKHYQRKRVLDAVSFSIHPGEIVGLIGMSGSGKSTLARCIVGLEQADAGRLLWNGKALTDRAVRKTCYQHIQMVFQDPRNSLNPTWTVRRSLLESCRQFQPAKSMNEYDRMLESLLESVGLDMDYLRRYPHELSTGQCQRVCLARSLAPEPKLLVLDECLSALDVSIQAQMIMLLQELHHNRQMSYLFISHDIAVVASLCQRVLVIQHGAIVEEAGVHELIHAPKHPYTRSLLADTPVFPEYMDVSECEQERSDEYAYQG</sequence>
<dbReference type="InterPro" id="IPR050319">
    <property type="entry name" value="ABC_transp_ATP-bind"/>
</dbReference>
<keyword evidence="4 6" id="KW-0067">ATP-binding</keyword>
<keyword evidence="2" id="KW-0813">Transport</keyword>
<dbReference type="SMART" id="SM00382">
    <property type="entry name" value="AAA"/>
    <property type="match status" value="1"/>
</dbReference>
<proteinExistence type="inferred from homology"/>
<evidence type="ECO:0000256" key="1">
    <source>
        <dbReference type="ARBA" id="ARBA00005417"/>
    </source>
</evidence>
<dbReference type="EMBL" id="SMRT01000011">
    <property type="protein sequence ID" value="TDF95149.1"/>
    <property type="molecule type" value="Genomic_DNA"/>
</dbReference>
<comment type="caution">
    <text evidence="6">The sequence shown here is derived from an EMBL/GenBank/DDBJ whole genome shotgun (WGS) entry which is preliminary data.</text>
</comment>
<dbReference type="Gene3D" id="3.40.50.300">
    <property type="entry name" value="P-loop containing nucleotide triphosphate hydrolases"/>
    <property type="match status" value="1"/>
</dbReference>
<dbReference type="GO" id="GO:0055085">
    <property type="term" value="P:transmembrane transport"/>
    <property type="evidence" value="ECO:0007669"/>
    <property type="project" value="UniProtKB-ARBA"/>
</dbReference>
<evidence type="ECO:0000313" key="7">
    <source>
        <dbReference type="Proteomes" id="UP000295636"/>
    </source>
</evidence>
<keyword evidence="7" id="KW-1185">Reference proteome</keyword>
<dbReference type="CDD" id="cd03257">
    <property type="entry name" value="ABC_NikE_OppD_transporters"/>
    <property type="match status" value="1"/>
</dbReference>
<evidence type="ECO:0000313" key="6">
    <source>
        <dbReference type="EMBL" id="TDF95149.1"/>
    </source>
</evidence>
<gene>
    <name evidence="6" type="ORF">E1757_21710</name>
</gene>
<reference evidence="6 7" key="1">
    <citation type="submission" date="2019-03" db="EMBL/GenBank/DDBJ databases">
        <title>This is whole genome sequence of Paenibacillus sp MS74 strain.</title>
        <authorList>
            <person name="Trinh H.N."/>
        </authorList>
    </citation>
    <scope>NUCLEOTIDE SEQUENCE [LARGE SCALE GENOMIC DNA]</scope>
    <source>
        <strain evidence="6 7">MS74</strain>
    </source>
</reference>
<dbReference type="SUPFAM" id="SSF52540">
    <property type="entry name" value="P-loop containing nucleoside triphosphate hydrolases"/>
    <property type="match status" value="1"/>
</dbReference>
<name>A0A4R5KI18_9BACL</name>
<dbReference type="Pfam" id="PF00005">
    <property type="entry name" value="ABC_tran"/>
    <property type="match status" value="1"/>
</dbReference>
<dbReference type="GO" id="GO:0016887">
    <property type="term" value="F:ATP hydrolysis activity"/>
    <property type="evidence" value="ECO:0007669"/>
    <property type="project" value="InterPro"/>
</dbReference>
<dbReference type="InterPro" id="IPR027417">
    <property type="entry name" value="P-loop_NTPase"/>
</dbReference>
<evidence type="ECO:0000256" key="3">
    <source>
        <dbReference type="ARBA" id="ARBA00022741"/>
    </source>
</evidence>
<feature type="domain" description="ABC transporter" evidence="5">
    <location>
        <begin position="11"/>
        <end position="249"/>
    </location>
</feature>
<keyword evidence="3" id="KW-0547">Nucleotide-binding</keyword>
<dbReference type="OrthoDB" id="9802264at2"/>
<evidence type="ECO:0000256" key="4">
    <source>
        <dbReference type="ARBA" id="ARBA00022840"/>
    </source>
</evidence>